<proteinExistence type="predicted"/>
<evidence type="ECO:0000259" key="1">
    <source>
        <dbReference type="Pfam" id="PF23948"/>
    </source>
</evidence>
<gene>
    <name evidence="2" type="ORF">BGZ95_006357</name>
</gene>
<keyword evidence="3" id="KW-1185">Reference proteome</keyword>
<protein>
    <recommendedName>
        <fullName evidence="1">Arm-like repeat domain-containing protein</fullName>
    </recommendedName>
</protein>
<dbReference type="Pfam" id="PF23948">
    <property type="entry name" value="ARM_5"/>
    <property type="match status" value="1"/>
</dbReference>
<name>A0AAD4D334_9FUNG</name>
<feature type="non-terminal residue" evidence="2">
    <location>
        <position position="1"/>
    </location>
</feature>
<dbReference type="AlphaFoldDB" id="A0AAD4D334"/>
<accession>A0AAD4D334</accession>
<organism evidence="2 3">
    <name type="scientific">Linnemannia exigua</name>
    <dbReference type="NCBI Taxonomy" id="604196"/>
    <lineage>
        <taxon>Eukaryota</taxon>
        <taxon>Fungi</taxon>
        <taxon>Fungi incertae sedis</taxon>
        <taxon>Mucoromycota</taxon>
        <taxon>Mortierellomycotina</taxon>
        <taxon>Mortierellomycetes</taxon>
        <taxon>Mortierellales</taxon>
        <taxon>Mortierellaceae</taxon>
        <taxon>Linnemannia</taxon>
    </lineage>
</organism>
<dbReference type="Proteomes" id="UP001194580">
    <property type="component" value="Unassembled WGS sequence"/>
</dbReference>
<comment type="caution">
    <text evidence="2">The sequence shown here is derived from an EMBL/GenBank/DDBJ whole genome shotgun (WGS) entry which is preliminary data.</text>
</comment>
<reference evidence="2" key="1">
    <citation type="journal article" date="2020" name="Fungal Divers.">
        <title>Resolving the Mortierellaceae phylogeny through synthesis of multi-gene phylogenetics and phylogenomics.</title>
        <authorList>
            <person name="Vandepol N."/>
            <person name="Liber J."/>
            <person name="Desiro A."/>
            <person name="Na H."/>
            <person name="Kennedy M."/>
            <person name="Barry K."/>
            <person name="Grigoriev I.V."/>
            <person name="Miller A.N."/>
            <person name="O'Donnell K."/>
            <person name="Stajich J.E."/>
            <person name="Bonito G."/>
        </authorList>
    </citation>
    <scope>NUCLEOTIDE SEQUENCE</scope>
    <source>
        <strain evidence="2">NRRL 28262</strain>
    </source>
</reference>
<dbReference type="EMBL" id="JAAAIL010002964">
    <property type="protein sequence ID" value="KAG0253328.1"/>
    <property type="molecule type" value="Genomic_DNA"/>
</dbReference>
<sequence length="685" mass="75856">MPFSAKTALIEARPHIDAARQAGNTKDTIKHYQDAKNILAKVNPKKEDAPSLKDMIDAFLELADVLNNKGPATQDRAEKCRRRADDLKKELNKINTIAATVTTSLLGVSQIAVSSLSRSPCTIIPVANNSVATSATTSIGTVASTATFISQQQPRSAPQSTVSLSAASDSPKTPLLFSKKADRESFVCHLPAPGEQLKSTRQLAYCLALLQDSCDVTCLDRDTLKWRSNTLKNSEETIRMEDITRQVVREFIEGGEKNATVFEEVVQLAQVLHKETSQSLLRFFVDTVSNSTLLDLHAMEGLARVIQGATPRSIDSNDLVTILRVLYERLQTIHNPSTSHLYPLLLAVSRVLDAMVVAQVGEVDRITLHGPLTALLHELESNPNPCMAFQAEYATQALLNISDNDNIWRAGFRRGWLVLKGAAGFAKMPDPREIKDALEGLEKLYGAGQGAVRMLNNTWEAVKTGEELTFNTKEGLKFKRIWYPTLRNAEDYIQTGDLEGFRELLTNAPCRHQPMFQLGICQLLGRFVVDAQWDLESRRSTLAFLGDLCIADDIWKRQKGVAQVILDMISNLAANHGSQFEAAKALQEMIQRQNLAPTPLSDLQSHPWYDFLSANPTGHANPTSTLLRAVQSKKQQETQLAEISSHIRPSHSSLEKIQSALKTHYSPNLKILRISGEDLDIDTCF</sequence>
<evidence type="ECO:0000313" key="2">
    <source>
        <dbReference type="EMBL" id="KAG0253328.1"/>
    </source>
</evidence>
<dbReference type="InterPro" id="IPR056251">
    <property type="entry name" value="Arm_rpt_dom"/>
</dbReference>
<evidence type="ECO:0000313" key="3">
    <source>
        <dbReference type="Proteomes" id="UP001194580"/>
    </source>
</evidence>
<feature type="domain" description="Arm-like repeat" evidence="1">
    <location>
        <begin position="231"/>
        <end position="581"/>
    </location>
</feature>